<dbReference type="Pfam" id="PF17900">
    <property type="entry name" value="Peptidase_M1_N"/>
    <property type="match status" value="1"/>
</dbReference>
<dbReference type="InterPro" id="IPR045357">
    <property type="entry name" value="Aminopeptidase_N-like_N"/>
</dbReference>
<evidence type="ECO:0000256" key="19">
    <source>
        <dbReference type="PIRSR" id="PIRSR634016-4"/>
    </source>
</evidence>
<keyword evidence="9" id="KW-0378">Hydrolase</keyword>
<feature type="binding site" evidence="18">
    <location>
        <position position="478"/>
    </location>
    <ligand>
        <name>Zn(2+)</name>
        <dbReference type="ChEBI" id="CHEBI:29105"/>
        <note>catalytic</note>
    </ligand>
</feature>
<evidence type="ECO:0000256" key="18">
    <source>
        <dbReference type="PIRSR" id="PIRSR634016-3"/>
    </source>
</evidence>
<keyword evidence="12 21" id="KW-1133">Transmembrane helix</keyword>
<feature type="binding site" evidence="18">
    <location>
        <position position="455"/>
    </location>
    <ligand>
        <name>Zn(2+)</name>
        <dbReference type="ChEBI" id="CHEBI:29105"/>
        <note>catalytic</note>
    </ligand>
</feature>
<keyword evidence="7 21" id="KW-0812">Transmembrane</keyword>
<dbReference type="OrthoDB" id="10031169at2759"/>
<dbReference type="Pfam" id="PF11838">
    <property type="entry name" value="ERAP1_C"/>
    <property type="match status" value="1"/>
</dbReference>
<keyword evidence="6" id="KW-0645">Protease</keyword>
<evidence type="ECO:0000256" key="13">
    <source>
        <dbReference type="ARBA" id="ARBA00023049"/>
    </source>
</evidence>
<dbReference type="Gene3D" id="2.60.40.1730">
    <property type="entry name" value="tricorn interacting facor f3 domain"/>
    <property type="match status" value="1"/>
</dbReference>
<dbReference type="InterPro" id="IPR027268">
    <property type="entry name" value="Peptidase_M4/M1_CTD_sf"/>
</dbReference>
<dbReference type="PRINTS" id="PR00756">
    <property type="entry name" value="ALADIPTASE"/>
</dbReference>
<dbReference type="SUPFAM" id="SSF63737">
    <property type="entry name" value="Leukotriene A4 hydrolase N-terminal domain"/>
    <property type="match status" value="1"/>
</dbReference>
<dbReference type="CDD" id="cd09601">
    <property type="entry name" value="M1_APN-Q_like"/>
    <property type="match status" value="1"/>
</dbReference>
<keyword evidence="8 18" id="KW-0479">Metal-binding</keyword>
<keyword evidence="5" id="KW-1003">Cell membrane</keyword>
<dbReference type="PANTHER" id="PTHR11533">
    <property type="entry name" value="PROTEASE M1 ZINC METALLOPROTEASE"/>
    <property type="match status" value="1"/>
</dbReference>
<organism evidence="22 23">
    <name type="scientific">Owenia fusiformis</name>
    <name type="common">Polychaete worm</name>
    <dbReference type="NCBI Taxonomy" id="6347"/>
    <lineage>
        <taxon>Eukaryota</taxon>
        <taxon>Metazoa</taxon>
        <taxon>Spiralia</taxon>
        <taxon>Lophotrochozoa</taxon>
        <taxon>Annelida</taxon>
        <taxon>Polychaeta</taxon>
        <taxon>Sedentaria</taxon>
        <taxon>Canalipalpata</taxon>
        <taxon>Sabellida</taxon>
        <taxon>Oweniida</taxon>
        <taxon>Oweniidae</taxon>
        <taxon>Owenia</taxon>
    </lineage>
</organism>
<evidence type="ECO:0000256" key="21">
    <source>
        <dbReference type="SAM" id="Phobius"/>
    </source>
</evidence>
<dbReference type="GO" id="GO:0070006">
    <property type="term" value="F:metalloaminopeptidase activity"/>
    <property type="evidence" value="ECO:0007669"/>
    <property type="project" value="TreeGrafter"/>
</dbReference>
<dbReference type="InterPro" id="IPR024571">
    <property type="entry name" value="ERAP1-like_C_dom"/>
</dbReference>
<feature type="compositionally biased region" description="Basic and acidic residues" evidence="20">
    <location>
        <begin position="126"/>
        <end position="141"/>
    </location>
</feature>
<feature type="transmembrane region" description="Helical" evidence="21">
    <location>
        <begin position="96"/>
        <end position="116"/>
    </location>
</feature>
<dbReference type="AlphaFoldDB" id="A0A8J1UFG3"/>
<evidence type="ECO:0000256" key="16">
    <source>
        <dbReference type="ARBA" id="ARBA00023180"/>
    </source>
</evidence>
<dbReference type="Gene3D" id="1.10.390.10">
    <property type="entry name" value="Neutral Protease Domain 2"/>
    <property type="match status" value="1"/>
</dbReference>
<evidence type="ECO:0000256" key="1">
    <source>
        <dbReference type="ARBA" id="ARBA00004236"/>
    </source>
</evidence>
<dbReference type="FunFam" id="2.60.40.1730:FF:000001">
    <property type="entry name" value="Leucyl-cystinyl aminopeptidase"/>
    <property type="match status" value="1"/>
</dbReference>
<keyword evidence="11" id="KW-0735">Signal-anchor</keyword>
<evidence type="ECO:0000256" key="5">
    <source>
        <dbReference type="ARBA" id="ARBA00022475"/>
    </source>
</evidence>
<dbReference type="FunFam" id="2.60.40.1910:FF:000003">
    <property type="entry name" value="Aminopeptidase"/>
    <property type="match status" value="1"/>
</dbReference>
<dbReference type="EMBL" id="CAIIXF020000007">
    <property type="protein sequence ID" value="CAH1788830.1"/>
    <property type="molecule type" value="Genomic_DNA"/>
</dbReference>
<dbReference type="InterPro" id="IPR042097">
    <property type="entry name" value="Aminopeptidase_N-like_N_sf"/>
</dbReference>
<dbReference type="InterPro" id="IPR001930">
    <property type="entry name" value="Peptidase_M1"/>
</dbReference>
<evidence type="ECO:0000256" key="11">
    <source>
        <dbReference type="ARBA" id="ARBA00022968"/>
    </source>
</evidence>
<keyword evidence="10 18" id="KW-0862">Zinc</keyword>
<evidence type="ECO:0000256" key="9">
    <source>
        <dbReference type="ARBA" id="ARBA00022801"/>
    </source>
</evidence>
<comment type="caution">
    <text evidence="22">The sequence shown here is derived from an EMBL/GenBank/DDBJ whole genome shotgun (WGS) entry which is preliminary data.</text>
</comment>
<dbReference type="InterPro" id="IPR050344">
    <property type="entry name" value="Peptidase_M1_aminopeptidases"/>
</dbReference>
<dbReference type="InterPro" id="IPR014782">
    <property type="entry name" value="Peptidase_M1_dom"/>
</dbReference>
<feature type="compositionally biased region" description="Basic and acidic residues" evidence="20">
    <location>
        <begin position="20"/>
        <end position="39"/>
    </location>
</feature>
<dbReference type="GO" id="GO:0006508">
    <property type="term" value="P:proteolysis"/>
    <property type="evidence" value="ECO:0007669"/>
    <property type="project" value="UniProtKB-KW"/>
</dbReference>
<gene>
    <name evidence="22" type="ORF">OFUS_LOCUS14290</name>
</gene>
<dbReference type="GO" id="GO:0008270">
    <property type="term" value="F:zinc ion binding"/>
    <property type="evidence" value="ECO:0007669"/>
    <property type="project" value="InterPro"/>
</dbReference>
<evidence type="ECO:0000256" key="2">
    <source>
        <dbReference type="ARBA" id="ARBA00004606"/>
    </source>
</evidence>
<dbReference type="SUPFAM" id="SSF55486">
    <property type="entry name" value="Metalloproteases ('zincins'), catalytic domain"/>
    <property type="match status" value="1"/>
</dbReference>
<feature type="region of interest" description="Disordered" evidence="20">
    <location>
        <begin position="119"/>
        <end position="142"/>
    </location>
</feature>
<evidence type="ECO:0000256" key="20">
    <source>
        <dbReference type="SAM" id="MobiDB-lite"/>
    </source>
</evidence>
<dbReference type="Gene3D" id="1.25.50.20">
    <property type="match status" value="1"/>
</dbReference>
<evidence type="ECO:0000256" key="17">
    <source>
        <dbReference type="PIRSR" id="PIRSR634016-1"/>
    </source>
</evidence>
<dbReference type="GO" id="GO:0005615">
    <property type="term" value="C:extracellular space"/>
    <property type="evidence" value="ECO:0007669"/>
    <property type="project" value="TreeGrafter"/>
</dbReference>
<comment type="cofactor">
    <cofactor evidence="18">
        <name>Zn(2+)</name>
        <dbReference type="ChEBI" id="CHEBI:29105"/>
    </cofactor>
    <text evidence="18">Binds 1 zinc ion per subunit.</text>
</comment>
<feature type="active site" description="Proton acceptor" evidence="17">
    <location>
        <position position="456"/>
    </location>
</feature>
<evidence type="ECO:0000256" key="7">
    <source>
        <dbReference type="ARBA" id="ARBA00022692"/>
    </source>
</evidence>
<feature type="site" description="Transition state stabilizer" evidence="19">
    <location>
        <position position="541"/>
    </location>
</feature>
<dbReference type="Proteomes" id="UP000749559">
    <property type="component" value="Unassembled WGS sequence"/>
</dbReference>
<evidence type="ECO:0000256" key="12">
    <source>
        <dbReference type="ARBA" id="ARBA00022989"/>
    </source>
</evidence>
<dbReference type="GO" id="GO:0005737">
    <property type="term" value="C:cytoplasm"/>
    <property type="evidence" value="ECO:0007669"/>
    <property type="project" value="TreeGrafter"/>
</dbReference>
<dbReference type="PANTHER" id="PTHR11533:SF299">
    <property type="entry name" value="AMINOPEPTIDASE"/>
    <property type="match status" value="1"/>
</dbReference>
<dbReference type="Pfam" id="PF01433">
    <property type="entry name" value="Peptidase_M1"/>
    <property type="match status" value="1"/>
</dbReference>
<evidence type="ECO:0000313" key="23">
    <source>
        <dbReference type="Proteomes" id="UP000749559"/>
    </source>
</evidence>
<evidence type="ECO:0000313" key="22">
    <source>
        <dbReference type="EMBL" id="CAH1788830.1"/>
    </source>
</evidence>
<name>A0A8J1UFG3_OWEFU</name>
<dbReference type="FunFam" id="1.25.50.20:FF:000001">
    <property type="entry name" value="Aminopeptidase"/>
    <property type="match status" value="1"/>
</dbReference>
<evidence type="ECO:0000256" key="3">
    <source>
        <dbReference type="ARBA" id="ARBA00010136"/>
    </source>
</evidence>
<feature type="binding site" evidence="18">
    <location>
        <position position="459"/>
    </location>
    <ligand>
        <name>Zn(2+)</name>
        <dbReference type="ChEBI" id="CHEBI:29105"/>
        <note>catalytic</note>
    </ligand>
</feature>
<keyword evidence="15" id="KW-1015">Disulfide bond</keyword>
<accession>A0A8J1UFG3</accession>
<evidence type="ECO:0000256" key="8">
    <source>
        <dbReference type="ARBA" id="ARBA00022723"/>
    </source>
</evidence>
<comment type="subcellular location">
    <subcellularLocation>
        <location evidence="1">Cell membrane</location>
    </subcellularLocation>
    <subcellularLocation>
        <location evidence="2">Membrane</location>
        <topology evidence="2">Single-pass type II membrane protein</topology>
    </subcellularLocation>
</comment>
<sequence>MPTNDASVSSNTTTYDDISTDDKKKIIEDGSSPKRSSESRHIFRYEGAISIAIMDDTEIEDVSFLPEGGKSDKRSVYEPNPIQRCRQIVCSQGRATVIALVVGLCIVSIALIASLARPGDQSCQKTDSDKTPTKAPKKDDFISTNGEPFPWRDIRLPSSIIPLSYDILMHPNLTTFKYTGSIDIVLQATESTNFVIVHIKDLKINAQSLKPRSENKRVAIKQVLEYKAYEMLYFGLDAQLGKGQEYVLSLDFEGTLMDKLAGFYRSTYKDASGTTRYIATTHFEPTDARAAFPCLDEPNLKATFTMKMVREPTHKSLFNMPLRTTENYAEKYKVDKFETSVKMSTYLVAFIVTTDYESLTKKTDRNITVSVHAPKDQIDLVKYALDVAVNVLNYYEEFFGVKYPLPKQDLIAIPDFGAGAMENWGLITYRMTAIMYDPKLSPESSKEWVAIVVAHELAHQWFGNLVTMKWWNDLWLNEGFASYVENIGAGHFDPSFKLDEQFIVNVLQKAMGLDSLSNSHPIAVPVDNPNEINEIFDAISYDKGSSILRMLNDVLGEGVLQKGLKLYLNKFQFGNAETKDLWDSLSEASSTIKDVARMMDTWTLQMNYPVVTLMRDGSKVVATQKRFLLNPNATQESEFKSPYDYKWIIPFTYFTDKKNSRSETIWMDKESATFYLDNDVKWFKGNYKCVGYYRVNYDEQSWQTLINQFKEDHKVIDEGDRAGIIGDIFSLSRAGIVNTQLSMNLSQYLVNERDYLPWNAALGHLYSIQNKLYSRPAVYESFKKYVLRIIGPTIEQVGWNDTQGDHLEKYLRNSILSMAVSCGHKASIDKATELFNNWKNNDVPIPVNLKSTVFKAALQYCDEDTWDWMFQKYLKETVPSERRIYLMSLSYTENGYLLNRLLQYSLDKSKIRSQDQVSVIAHVALNPAGTVLNWRFVQQNWEALVREHIVGSFAFTGLVFSSTKYFSTQFDYDQVKSFFDDKVGDMRVVRQSLEAIHLNIIWMQNHEAELRDWFTKHELE</sequence>
<keyword evidence="4" id="KW-0031">Aminopeptidase</keyword>
<dbReference type="FunFam" id="1.10.390.10:FF:000006">
    <property type="entry name" value="Puromycin-sensitive aminopeptidase"/>
    <property type="match status" value="1"/>
</dbReference>
<evidence type="ECO:0000256" key="6">
    <source>
        <dbReference type="ARBA" id="ARBA00022670"/>
    </source>
</evidence>
<dbReference type="Gene3D" id="2.60.40.1910">
    <property type="match status" value="1"/>
</dbReference>
<evidence type="ECO:0000256" key="15">
    <source>
        <dbReference type="ARBA" id="ARBA00023157"/>
    </source>
</evidence>
<dbReference type="GO" id="GO:0043171">
    <property type="term" value="P:peptide catabolic process"/>
    <property type="evidence" value="ECO:0007669"/>
    <property type="project" value="TreeGrafter"/>
</dbReference>
<keyword evidence="13" id="KW-0482">Metalloprotease</keyword>
<dbReference type="GO" id="GO:0005886">
    <property type="term" value="C:plasma membrane"/>
    <property type="evidence" value="ECO:0007669"/>
    <property type="project" value="UniProtKB-SubCell"/>
</dbReference>
<comment type="similarity">
    <text evidence="3">Belongs to the peptidase M1 family.</text>
</comment>
<dbReference type="InterPro" id="IPR034016">
    <property type="entry name" value="M1_APN-typ"/>
</dbReference>
<protein>
    <submittedName>
        <fullName evidence="22">Uncharacterized protein</fullName>
    </submittedName>
</protein>
<feature type="region of interest" description="Disordered" evidence="20">
    <location>
        <begin position="1"/>
        <end position="39"/>
    </location>
</feature>
<evidence type="ECO:0000256" key="4">
    <source>
        <dbReference type="ARBA" id="ARBA00022438"/>
    </source>
</evidence>
<keyword evidence="16" id="KW-0325">Glycoprotein</keyword>
<proteinExistence type="inferred from homology"/>
<dbReference type="GO" id="GO:0042277">
    <property type="term" value="F:peptide binding"/>
    <property type="evidence" value="ECO:0007669"/>
    <property type="project" value="TreeGrafter"/>
</dbReference>
<evidence type="ECO:0000256" key="14">
    <source>
        <dbReference type="ARBA" id="ARBA00023136"/>
    </source>
</evidence>
<evidence type="ECO:0000256" key="10">
    <source>
        <dbReference type="ARBA" id="ARBA00022833"/>
    </source>
</evidence>
<keyword evidence="14 21" id="KW-0472">Membrane</keyword>
<keyword evidence="23" id="KW-1185">Reference proteome</keyword>
<reference evidence="22" key="1">
    <citation type="submission" date="2022-03" db="EMBL/GenBank/DDBJ databases">
        <authorList>
            <person name="Martin C."/>
        </authorList>
    </citation>
    <scope>NUCLEOTIDE SEQUENCE</scope>
</reference>